<reference evidence="2 3" key="1">
    <citation type="submission" date="2011-08" db="EMBL/GenBank/DDBJ databases">
        <authorList>
            <person name="Weinstock G."/>
            <person name="Sodergren E."/>
            <person name="Clifton S."/>
            <person name="Fulton L."/>
            <person name="Fulton B."/>
            <person name="Courtney L."/>
            <person name="Fronick C."/>
            <person name="Harrison M."/>
            <person name="Strong C."/>
            <person name="Farmer C."/>
            <person name="Delahaunty K."/>
            <person name="Markovic C."/>
            <person name="Hall O."/>
            <person name="Minx P."/>
            <person name="Tomlinson C."/>
            <person name="Mitreva M."/>
            <person name="Hou S."/>
            <person name="Chen J."/>
            <person name="Wollam A."/>
            <person name="Pepin K.H."/>
            <person name="Johnson M."/>
            <person name="Bhonagiri V."/>
            <person name="Zhang X."/>
            <person name="Suruliraj S."/>
            <person name="Warren W."/>
            <person name="Chinwalla A."/>
            <person name="Mardis E.R."/>
            <person name="Wilson R.K."/>
        </authorList>
    </citation>
    <scope>NUCLEOTIDE SEQUENCE [LARGE SCALE GENOMIC DNA]</scope>
    <source>
        <strain evidence="2 3">DSM 18206</strain>
    </source>
</reference>
<comment type="caution">
    <text evidence="2">The sequence shown here is derived from an EMBL/GenBank/DDBJ whole genome shotgun (WGS) entry which is preliminary data.</text>
</comment>
<keyword evidence="1" id="KW-1133">Transmembrane helix</keyword>
<name>G6AWG0_9BACT</name>
<sequence length="132" mass="15518">MKMESLQNNLASYIAENSRLFNKHAERIVYALFGSSWAAMFTTETNLEKKQFYIVIFLCILYLSIEMVYRFIMQHIARVLHKYVRFGKLEPKKAASAWNYISDKTSYILLIKLLLIGLMVVVFGIHYCNLYV</sequence>
<organism evidence="2 3">
    <name type="scientific">Leyella stercorea DSM 18206</name>
    <dbReference type="NCBI Taxonomy" id="1002367"/>
    <lineage>
        <taxon>Bacteria</taxon>
        <taxon>Pseudomonadati</taxon>
        <taxon>Bacteroidota</taxon>
        <taxon>Bacteroidia</taxon>
        <taxon>Bacteroidales</taxon>
        <taxon>Prevotellaceae</taxon>
        <taxon>Leyella</taxon>
    </lineage>
</organism>
<dbReference type="EMBL" id="AFZZ01000090">
    <property type="protein sequence ID" value="EHJ41238.1"/>
    <property type="molecule type" value="Genomic_DNA"/>
</dbReference>
<evidence type="ECO:0000256" key="1">
    <source>
        <dbReference type="SAM" id="Phobius"/>
    </source>
</evidence>
<evidence type="ECO:0000313" key="2">
    <source>
        <dbReference type="EMBL" id="EHJ41238.1"/>
    </source>
</evidence>
<evidence type="ECO:0000313" key="3">
    <source>
        <dbReference type="Proteomes" id="UP000004407"/>
    </source>
</evidence>
<feature type="transmembrane region" description="Helical" evidence="1">
    <location>
        <begin position="107"/>
        <end position="127"/>
    </location>
</feature>
<dbReference type="HOGENOM" id="CLU_1915183_0_0_10"/>
<feature type="transmembrane region" description="Helical" evidence="1">
    <location>
        <begin position="52"/>
        <end position="72"/>
    </location>
</feature>
<accession>G6AWG0</accession>
<dbReference type="AlphaFoldDB" id="G6AWG0"/>
<gene>
    <name evidence="2" type="ORF">HMPREF0673_00958</name>
</gene>
<keyword evidence="1" id="KW-0472">Membrane</keyword>
<keyword evidence="1" id="KW-0812">Transmembrane</keyword>
<proteinExistence type="predicted"/>
<protein>
    <recommendedName>
        <fullName evidence="4">Transporter</fullName>
    </recommendedName>
</protein>
<evidence type="ECO:0008006" key="4">
    <source>
        <dbReference type="Google" id="ProtNLM"/>
    </source>
</evidence>
<dbReference type="Proteomes" id="UP000004407">
    <property type="component" value="Unassembled WGS sequence"/>
</dbReference>